<dbReference type="InterPro" id="IPR050469">
    <property type="entry name" value="Diguanylate_Cyclase"/>
</dbReference>
<dbReference type="InterPro" id="IPR029787">
    <property type="entry name" value="Nucleotide_cyclase"/>
</dbReference>
<dbReference type="EC" id="2.7.7.65" evidence="1"/>
<dbReference type="PROSITE" id="PS50887">
    <property type="entry name" value="GGDEF"/>
    <property type="match status" value="1"/>
</dbReference>
<evidence type="ECO:0000256" key="1">
    <source>
        <dbReference type="ARBA" id="ARBA00012528"/>
    </source>
</evidence>
<reference evidence="5" key="1">
    <citation type="submission" date="2021-03" db="EMBL/GenBank/DDBJ databases">
        <title>Acanthopleuribacteraceae sp. M133.</title>
        <authorList>
            <person name="Wang G."/>
        </authorList>
    </citation>
    <scope>NUCLEOTIDE SEQUENCE</scope>
    <source>
        <strain evidence="5">M133</strain>
    </source>
</reference>
<feature type="transmembrane region" description="Helical" evidence="3">
    <location>
        <begin position="109"/>
        <end position="128"/>
    </location>
</feature>
<dbReference type="PANTHER" id="PTHR45138:SF9">
    <property type="entry name" value="DIGUANYLATE CYCLASE DGCM-RELATED"/>
    <property type="match status" value="1"/>
</dbReference>
<dbReference type="GO" id="GO:0052621">
    <property type="term" value="F:diguanylate cyclase activity"/>
    <property type="evidence" value="ECO:0007669"/>
    <property type="project" value="UniProtKB-EC"/>
</dbReference>
<feature type="transmembrane region" description="Helical" evidence="3">
    <location>
        <begin position="26"/>
        <end position="49"/>
    </location>
</feature>
<gene>
    <name evidence="5" type="ORF">J3U87_01755</name>
</gene>
<dbReference type="NCBIfam" id="TIGR00254">
    <property type="entry name" value="GGDEF"/>
    <property type="match status" value="1"/>
</dbReference>
<evidence type="ECO:0000256" key="3">
    <source>
        <dbReference type="SAM" id="Phobius"/>
    </source>
</evidence>
<dbReference type="Pfam" id="PF00990">
    <property type="entry name" value="GGDEF"/>
    <property type="match status" value="1"/>
</dbReference>
<keyword evidence="3" id="KW-0472">Membrane</keyword>
<feature type="transmembrane region" description="Helical" evidence="3">
    <location>
        <begin position="133"/>
        <end position="152"/>
    </location>
</feature>
<evidence type="ECO:0000256" key="2">
    <source>
        <dbReference type="ARBA" id="ARBA00034247"/>
    </source>
</evidence>
<feature type="domain" description="GGDEF" evidence="4">
    <location>
        <begin position="228"/>
        <end position="361"/>
    </location>
</feature>
<protein>
    <recommendedName>
        <fullName evidence="1">diguanylate cyclase</fullName>
        <ecNumber evidence="1">2.7.7.65</ecNumber>
    </recommendedName>
</protein>
<dbReference type="GO" id="GO:1902201">
    <property type="term" value="P:negative regulation of bacterial-type flagellum-dependent cell motility"/>
    <property type="evidence" value="ECO:0007669"/>
    <property type="project" value="TreeGrafter"/>
</dbReference>
<evidence type="ECO:0000259" key="4">
    <source>
        <dbReference type="PROSITE" id="PS50887"/>
    </source>
</evidence>
<keyword evidence="3" id="KW-1133">Transmembrane helix</keyword>
<dbReference type="RefSeq" id="WP_237381301.1">
    <property type="nucleotide sequence ID" value="NZ_CP071793.1"/>
</dbReference>
<name>A0A8A4TQA4_SULCO</name>
<feature type="transmembrane region" description="Helical" evidence="3">
    <location>
        <begin position="55"/>
        <end position="73"/>
    </location>
</feature>
<proteinExistence type="predicted"/>
<keyword evidence="3" id="KW-0812">Transmembrane</keyword>
<feature type="transmembrane region" description="Helical" evidence="3">
    <location>
        <begin position="85"/>
        <end position="103"/>
    </location>
</feature>
<dbReference type="Proteomes" id="UP000663929">
    <property type="component" value="Chromosome"/>
</dbReference>
<dbReference type="KEGG" id="scor:J3U87_01755"/>
<dbReference type="GO" id="GO:0005886">
    <property type="term" value="C:plasma membrane"/>
    <property type="evidence" value="ECO:0007669"/>
    <property type="project" value="TreeGrafter"/>
</dbReference>
<evidence type="ECO:0000313" key="6">
    <source>
        <dbReference type="Proteomes" id="UP000663929"/>
    </source>
</evidence>
<accession>A0A8A4TQA4</accession>
<dbReference type="GO" id="GO:0043709">
    <property type="term" value="P:cell adhesion involved in single-species biofilm formation"/>
    <property type="evidence" value="ECO:0007669"/>
    <property type="project" value="TreeGrafter"/>
</dbReference>
<evidence type="ECO:0000313" key="5">
    <source>
        <dbReference type="EMBL" id="QTD51168.1"/>
    </source>
</evidence>
<dbReference type="InterPro" id="IPR043128">
    <property type="entry name" value="Rev_trsase/Diguanyl_cyclase"/>
</dbReference>
<feature type="transmembrane region" description="Helical" evidence="3">
    <location>
        <begin position="164"/>
        <end position="180"/>
    </location>
</feature>
<dbReference type="SUPFAM" id="SSF55073">
    <property type="entry name" value="Nucleotide cyclase"/>
    <property type="match status" value="1"/>
</dbReference>
<dbReference type="EMBL" id="CP071793">
    <property type="protein sequence ID" value="QTD51168.1"/>
    <property type="molecule type" value="Genomic_DNA"/>
</dbReference>
<dbReference type="CDD" id="cd01949">
    <property type="entry name" value="GGDEF"/>
    <property type="match status" value="1"/>
</dbReference>
<dbReference type="InterPro" id="IPR000160">
    <property type="entry name" value="GGDEF_dom"/>
</dbReference>
<dbReference type="SMART" id="SM00267">
    <property type="entry name" value="GGDEF"/>
    <property type="match status" value="1"/>
</dbReference>
<dbReference type="Gene3D" id="3.30.70.270">
    <property type="match status" value="1"/>
</dbReference>
<dbReference type="PANTHER" id="PTHR45138">
    <property type="entry name" value="REGULATORY COMPONENTS OF SENSORY TRANSDUCTION SYSTEM"/>
    <property type="match status" value="1"/>
</dbReference>
<comment type="catalytic activity">
    <reaction evidence="2">
        <text>2 GTP = 3',3'-c-di-GMP + 2 diphosphate</text>
        <dbReference type="Rhea" id="RHEA:24898"/>
        <dbReference type="ChEBI" id="CHEBI:33019"/>
        <dbReference type="ChEBI" id="CHEBI:37565"/>
        <dbReference type="ChEBI" id="CHEBI:58805"/>
        <dbReference type="EC" id="2.7.7.65"/>
    </reaction>
</comment>
<organism evidence="5 6">
    <name type="scientific">Sulfidibacter corallicola</name>
    <dbReference type="NCBI Taxonomy" id="2818388"/>
    <lineage>
        <taxon>Bacteria</taxon>
        <taxon>Pseudomonadati</taxon>
        <taxon>Acidobacteriota</taxon>
        <taxon>Holophagae</taxon>
        <taxon>Acanthopleuribacterales</taxon>
        <taxon>Acanthopleuribacteraceae</taxon>
        <taxon>Sulfidibacter</taxon>
    </lineage>
</organism>
<sequence>MWKPIRFDDQTEVQYLQRRRRLMFPLIRTGLYCGAALFMAMVAIDAYFLGESWRITLPMRSFVALILVTTAFLSARFERLLNVDLVFLGAASLASLANVYIFTFYPSQLSLILIAVQLVLGIFVAALAPTLRILVLGQVLVFSIPSAFMFLVGQDGVVQLQADISLGLGCVALTSLGMLLDQSFRYSFRMEREVELVTQVDRLTGVKNFRHFMQLAWTEQARTRRFERPLSAFLISIDDLSDINANYGIHTGDEVLRSVASACVSSMREVDVFARTGGDTFGALLPETDIESALILANRLRRMLDELEVNSDPERLNLSFSLGVATMESPSESVEVLLERAERALARSRELGHGEVVSLQQRSFAAV</sequence>
<dbReference type="AlphaFoldDB" id="A0A8A4TQA4"/>
<keyword evidence="6" id="KW-1185">Reference proteome</keyword>